<keyword evidence="2" id="KW-1185">Reference proteome</keyword>
<evidence type="ECO:0000313" key="2">
    <source>
        <dbReference type="Proteomes" id="UP000199024"/>
    </source>
</evidence>
<dbReference type="PANTHER" id="PTHR47197">
    <property type="entry name" value="PROTEIN NIRF"/>
    <property type="match status" value="1"/>
</dbReference>
<reference evidence="1 2" key="1">
    <citation type="submission" date="2016-10" db="EMBL/GenBank/DDBJ databases">
        <authorList>
            <person name="de Groot N.N."/>
        </authorList>
    </citation>
    <scope>NUCLEOTIDE SEQUENCE [LARGE SCALE GENOMIC DNA]</scope>
    <source>
        <strain evidence="1 2">DSM 21001</strain>
    </source>
</reference>
<dbReference type="OrthoDB" id="9770071at2"/>
<dbReference type="InterPro" id="IPR051200">
    <property type="entry name" value="Host-pathogen_enzymatic-act"/>
</dbReference>
<proteinExistence type="predicted"/>
<dbReference type="InterPro" id="IPR011045">
    <property type="entry name" value="N2O_reductase_N"/>
</dbReference>
<dbReference type="PANTHER" id="PTHR47197:SF3">
    <property type="entry name" value="DIHYDRO-HEME D1 DEHYDROGENASE"/>
    <property type="match status" value="1"/>
</dbReference>
<dbReference type="RefSeq" id="WP_141223849.1">
    <property type="nucleotide sequence ID" value="NZ_FOZL01000001.1"/>
</dbReference>
<dbReference type="InterPro" id="IPR015943">
    <property type="entry name" value="WD40/YVTN_repeat-like_dom_sf"/>
</dbReference>
<evidence type="ECO:0000313" key="1">
    <source>
        <dbReference type="EMBL" id="SFS09464.1"/>
    </source>
</evidence>
<dbReference type="AlphaFoldDB" id="A0A1I6M1F6"/>
<dbReference type="Proteomes" id="UP000199024">
    <property type="component" value="Unassembled WGS sequence"/>
</dbReference>
<keyword evidence="1" id="KW-0238">DNA-binding</keyword>
<dbReference type="EMBL" id="FOZL01000001">
    <property type="protein sequence ID" value="SFS09464.1"/>
    <property type="molecule type" value="Genomic_DNA"/>
</dbReference>
<dbReference type="Gene3D" id="2.130.10.10">
    <property type="entry name" value="YVTN repeat-like/Quinoprotein amine dehydrogenase"/>
    <property type="match status" value="2"/>
</dbReference>
<gene>
    <name evidence="1" type="ORF">SAMN05421771_1649</name>
</gene>
<accession>A0A1I6M1F6</accession>
<protein>
    <submittedName>
        <fullName evidence="1">DNA-binding beta-propeller fold protein YncE</fullName>
    </submittedName>
</protein>
<organism evidence="1 2">
    <name type="scientific">Granulicella pectinivorans</name>
    <dbReference type="NCBI Taxonomy" id="474950"/>
    <lineage>
        <taxon>Bacteria</taxon>
        <taxon>Pseudomonadati</taxon>
        <taxon>Acidobacteriota</taxon>
        <taxon>Terriglobia</taxon>
        <taxon>Terriglobales</taxon>
        <taxon>Acidobacteriaceae</taxon>
        <taxon>Granulicella</taxon>
    </lineage>
</organism>
<dbReference type="GO" id="GO:0003677">
    <property type="term" value="F:DNA binding"/>
    <property type="evidence" value="ECO:0007669"/>
    <property type="project" value="UniProtKB-KW"/>
</dbReference>
<name>A0A1I6M1F6_9BACT</name>
<dbReference type="SUPFAM" id="SSF50974">
    <property type="entry name" value="Nitrous oxide reductase, N-terminal domain"/>
    <property type="match status" value="1"/>
</dbReference>
<sequence>MRRLLVALGMAAGFGVCFGQGELLVVTKQTRSLAIVDGASLKVLAQVPIGQDPHEVVVGPDGRTAFVSNYQEATLHTLARVDLIGRKALPPVDVTPLLGAHGLMVHDGKIWFTAEGSKALGVMNAATGKVEAVLGTGQEMTHVVWVSKDGAKVLASNPGSGTMSLFDRVMIRPVLAAGVIADYTQAAWKQTLVRVGEKAEGFAVSPDEKEAWVGNDDGTISVIGLAAEKIVETIPAGVVGANRLKFTVDGGRVLVTTHRGKDLVVIDAASRRVVKRVPIEEKGASGIALEPNGKRAFVACPRDHFVAVVDLRTLERVATIEAGREPDGLAWWNGQARP</sequence>
<dbReference type="STRING" id="474950.SAMN05421771_1649"/>